<proteinExistence type="predicted"/>
<feature type="transmembrane region" description="Helical" evidence="6">
    <location>
        <begin position="177"/>
        <end position="199"/>
    </location>
</feature>
<evidence type="ECO:0000256" key="2">
    <source>
        <dbReference type="ARBA" id="ARBA00022475"/>
    </source>
</evidence>
<feature type="transmembrane region" description="Helical" evidence="6">
    <location>
        <begin position="211"/>
        <end position="229"/>
    </location>
</feature>
<dbReference type="STRING" id="626937.HMPREF3293_02474"/>
<feature type="transmembrane region" description="Helical" evidence="6">
    <location>
        <begin position="97"/>
        <end position="115"/>
    </location>
</feature>
<organism evidence="7 8">
    <name type="scientific">Christensenella minuta</name>
    <dbReference type="NCBI Taxonomy" id="626937"/>
    <lineage>
        <taxon>Bacteria</taxon>
        <taxon>Bacillati</taxon>
        <taxon>Bacillota</taxon>
        <taxon>Clostridia</taxon>
        <taxon>Christensenellales</taxon>
        <taxon>Christensenellaceae</taxon>
        <taxon>Christensenella</taxon>
    </lineage>
</organism>
<accession>A0A136Q159</accession>
<evidence type="ECO:0000256" key="5">
    <source>
        <dbReference type="ARBA" id="ARBA00023136"/>
    </source>
</evidence>
<feature type="transmembrane region" description="Helical" evidence="6">
    <location>
        <begin position="249"/>
        <end position="273"/>
    </location>
</feature>
<evidence type="ECO:0000313" key="8">
    <source>
        <dbReference type="Proteomes" id="UP000070366"/>
    </source>
</evidence>
<dbReference type="InterPro" id="IPR050833">
    <property type="entry name" value="Poly_Biosynth_Transport"/>
</dbReference>
<feature type="transmembrane region" description="Helical" evidence="6">
    <location>
        <begin position="58"/>
        <end position="76"/>
    </location>
</feature>
<feature type="transmembrane region" description="Helical" evidence="6">
    <location>
        <begin position="152"/>
        <end position="171"/>
    </location>
</feature>
<feature type="transmembrane region" description="Helical" evidence="6">
    <location>
        <begin position="357"/>
        <end position="377"/>
    </location>
</feature>
<feature type="transmembrane region" description="Helical" evidence="6">
    <location>
        <begin position="121"/>
        <end position="140"/>
    </location>
</feature>
<comment type="subcellular location">
    <subcellularLocation>
        <location evidence="1">Cell membrane</location>
        <topology evidence="1">Multi-pass membrane protein</topology>
    </subcellularLocation>
</comment>
<evidence type="ECO:0000256" key="1">
    <source>
        <dbReference type="ARBA" id="ARBA00004651"/>
    </source>
</evidence>
<dbReference type="EMBL" id="LSZW01000064">
    <property type="protein sequence ID" value="KXK64395.1"/>
    <property type="molecule type" value="Genomic_DNA"/>
</dbReference>
<dbReference type="GO" id="GO:0005886">
    <property type="term" value="C:plasma membrane"/>
    <property type="evidence" value="ECO:0007669"/>
    <property type="project" value="UniProtKB-SubCell"/>
</dbReference>
<keyword evidence="4 6" id="KW-1133">Transmembrane helix</keyword>
<feature type="transmembrane region" description="Helical" evidence="6">
    <location>
        <begin position="24"/>
        <end position="46"/>
    </location>
</feature>
<dbReference type="Proteomes" id="UP000070366">
    <property type="component" value="Unassembled WGS sequence"/>
</dbReference>
<evidence type="ECO:0000256" key="4">
    <source>
        <dbReference type="ARBA" id="ARBA00022989"/>
    </source>
</evidence>
<evidence type="ECO:0000313" key="7">
    <source>
        <dbReference type="EMBL" id="KXK64395.1"/>
    </source>
</evidence>
<gene>
    <name evidence="7" type="ORF">HMPREF3293_02474</name>
</gene>
<reference evidence="7 8" key="1">
    <citation type="submission" date="2016-02" db="EMBL/GenBank/DDBJ databases">
        <authorList>
            <person name="Wen L."/>
            <person name="He K."/>
            <person name="Yang H."/>
        </authorList>
    </citation>
    <scope>NUCLEOTIDE SEQUENCE [LARGE SCALE GENOMIC DNA]</scope>
    <source>
        <strain evidence="7 8">DSM 22607</strain>
    </source>
</reference>
<keyword evidence="5 6" id="KW-0472">Membrane</keyword>
<dbReference type="PANTHER" id="PTHR30250:SF11">
    <property type="entry name" value="O-ANTIGEN TRANSPORTER-RELATED"/>
    <property type="match status" value="1"/>
</dbReference>
<keyword evidence="3 6" id="KW-0812">Transmembrane</keyword>
<dbReference type="KEGG" id="cmiu:B1H56_01025"/>
<dbReference type="PANTHER" id="PTHR30250">
    <property type="entry name" value="PST FAMILY PREDICTED COLANIC ACID TRANSPORTER"/>
    <property type="match status" value="1"/>
</dbReference>
<feature type="transmembrane region" description="Helical" evidence="6">
    <location>
        <begin position="285"/>
        <end position="312"/>
    </location>
</feature>
<dbReference type="AlphaFoldDB" id="A0A136Q159"/>
<dbReference type="OrthoDB" id="2678093at2"/>
<keyword evidence="8" id="KW-1185">Reference proteome</keyword>
<feature type="transmembrane region" description="Helical" evidence="6">
    <location>
        <begin position="332"/>
        <end position="350"/>
    </location>
</feature>
<evidence type="ECO:0000256" key="3">
    <source>
        <dbReference type="ARBA" id="ARBA00022692"/>
    </source>
</evidence>
<sequence length="415" mass="47124">MERKNGIKNNYMKPKFKLSFAKDLSYNVLAVVIMNVVIQFAVYPYLNKMMGEEAFGTVLYLMSIVAIVSNSFGMALNNTRLVIKPKFESKNGDYNTLMLLFCVISSVVALIILYTLNILTLFNGILFCILVIMTLMRYYSDVEYRITLNFKRYFVYYMLLSAGYLGGLLLYHFTGDWYSTLILGETIAVLFVIFRGEIYRKPFECSEKRKTVWRMTMTVAVSYLVSNILMNLDRIVLQNFMGGDAVTIFYTASLLGKTVALLVGPLNGVMIAYLSNYRGEFTRSVFYKVLWGVIGLTAVCYVGCILVSPWLIQLLYPNVYEAASGLINIANLGQVLLFSSTMLTAVILRFCHEKYQFIIVVVYGIIYIALAIPATLWYGIYGFAYATLIANMLRFLFIVIIGTRHSINRRKGGAD</sequence>
<evidence type="ECO:0000256" key="6">
    <source>
        <dbReference type="SAM" id="Phobius"/>
    </source>
</evidence>
<name>A0A136Q159_9FIRM</name>
<protein>
    <submittedName>
        <fullName evidence="7">Polysaccharide biosynthesis protein</fullName>
    </submittedName>
</protein>
<feature type="transmembrane region" description="Helical" evidence="6">
    <location>
        <begin position="383"/>
        <end position="401"/>
    </location>
</feature>
<keyword evidence="2" id="KW-1003">Cell membrane</keyword>
<comment type="caution">
    <text evidence="7">The sequence shown here is derived from an EMBL/GenBank/DDBJ whole genome shotgun (WGS) entry which is preliminary data.</text>
</comment>